<dbReference type="EMBL" id="JAMSKV010000014">
    <property type="protein sequence ID" value="MCQ8279629.1"/>
    <property type="molecule type" value="Genomic_DNA"/>
</dbReference>
<evidence type="ECO:0000313" key="2">
    <source>
        <dbReference type="Proteomes" id="UP001524587"/>
    </source>
</evidence>
<accession>A0ABT1W9R7</accession>
<dbReference type="RefSeq" id="WP_422865118.1">
    <property type="nucleotide sequence ID" value="NZ_JAMSKV010000014.1"/>
</dbReference>
<name>A0ABT1W9R7_9PROT</name>
<keyword evidence="2" id="KW-1185">Reference proteome</keyword>
<dbReference type="NCBIfam" id="NF047650">
    <property type="entry name" value="lipo_NMCC_0638"/>
    <property type="match status" value="1"/>
</dbReference>
<dbReference type="Proteomes" id="UP001524587">
    <property type="component" value="Unassembled WGS sequence"/>
</dbReference>
<proteinExistence type="predicted"/>
<reference evidence="1 2" key="1">
    <citation type="submission" date="2022-06" db="EMBL/GenBank/DDBJ databases">
        <title>Endosaccharibacter gen. nov., sp. nov., endophytic bacteria isolated from sugarcane.</title>
        <authorList>
            <person name="Pitiwittayakul N."/>
            <person name="Yukphan P."/>
            <person name="Charoenyingcharoen P."/>
            <person name="Tanasupawat S."/>
        </authorList>
    </citation>
    <scope>NUCLEOTIDE SEQUENCE [LARGE SCALE GENOMIC DNA]</scope>
    <source>
        <strain evidence="1 2">KSS8</strain>
    </source>
</reference>
<protein>
    <submittedName>
        <fullName evidence="1">Uncharacterized protein</fullName>
    </submittedName>
</protein>
<comment type="caution">
    <text evidence="1">The sequence shown here is derived from an EMBL/GenBank/DDBJ whole genome shotgun (WGS) entry which is preliminary data.</text>
</comment>
<sequence>MAAPEAAPAAHADPVGRDSATAMGRLFSETCFRHAGDAAGLRAELVPPRFTPMPDSVSRAVLPRPGQAFAVPGAPGHLMVLSFDDGWCGTGGTGIEPAALTNSLSERVRAAGGGEMKLMGADQAGREQRYLIDRPHGTPVALLVLLMPEPGGSPLMQASLFASDMKNGDAAP</sequence>
<evidence type="ECO:0000313" key="1">
    <source>
        <dbReference type="EMBL" id="MCQ8279629.1"/>
    </source>
</evidence>
<gene>
    <name evidence="1" type="ORF">NFI95_14385</name>
</gene>
<organism evidence="1 2">
    <name type="scientific">Endosaccharibacter trunci</name>
    <dbReference type="NCBI Taxonomy" id="2812733"/>
    <lineage>
        <taxon>Bacteria</taxon>
        <taxon>Pseudomonadati</taxon>
        <taxon>Pseudomonadota</taxon>
        <taxon>Alphaproteobacteria</taxon>
        <taxon>Acetobacterales</taxon>
        <taxon>Acetobacteraceae</taxon>
        <taxon>Endosaccharibacter</taxon>
    </lineage>
</organism>